<keyword evidence="2" id="KW-1185">Reference proteome</keyword>
<evidence type="ECO:0000313" key="2">
    <source>
        <dbReference type="Proteomes" id="UP001230504"/>
    </source>
</evidence>
<sequence length="213" mass="23377">MLIIATHHCGRGGCNGRGTLSLPGSMRCISAEVEGGRDQQSFQLQLVRLDTPSRYVDQTIDELVSWNMREAPNNQGVGRVKIFAQQIRAISLAFIRSTGTHVSSSRLGRRALSKASGPRTCVQCGFANCYQRWLLRPAGLIQSSQDAPRLGSGEPLFAAVDDWIRTLFFHSPPTPVRPHSTWSEMSHRAGGVRGTMSVYLALEQAPTMSMAHI</sequence>
<comment type="caution">
    <text evidence="1">The sequence shown here is derived from an EMBL/GenBank/DDBJ whole genome shotgun (WGS) entry which is preliminary data.</text>
</comment>
<dbReference type="EMBL" id="JAHLJV010000096">
    <property type="protein sequence ID" value="KAK1573223.1"/>
    <property type="molecule type" value="Genomic_DNA"/>
</dbReference>
<evidence type="ECO:0000313" key="1">
    <source>
        <dbReference type="EMBL" id="KAK1573223.1"/>
    </source>
</evidence>
<dbReference type="GeneID" id="85437363"/>
<dbReference type="AlphaFoldDB" id="A0AAD8UZJ0"/>
<gene>
    <name evidence="1" type="ORF">LY79DRAFT_415111</name>
</gene>
<accession>A0AAD8UZJ0</accession>
<name>A0AAD8UZJ0_9PEZI</name>
<organism evidence="1 2">
    <name type="scientific">Colletotrichum navitas</name>
    <dbReference type="NCBI Taxonomy" id="681940"/>
    <lineage>
        <taxon>Eukaryota</taxon>
        <taxon>Fungi</taxon>
        <taxon>Dikarya</taxon>
        <taxon>Ascomycota</taxon>
        <taxon>Pezizomycotina</taxon>
        <taxon>Sordariomycetes</taxon>
        <taxon>Hypocreomycetidae</taxon>
        <taxon>Glomerellales</taxon>
        <taxon>Glomerellaceae</taxon>
        <taxon>Colletotrichum</taxon>
        <taxon>Colletotrichum graminicola species complex</taxon>
    </lineage>
</organism>
<reference evidence="1" key="1">
    <citation type="submission" date="2021-06" db="EMBL/GenBank/DDBJ databases">
        <title>Comparative genomics, transcriptomics and evolutionary studies reveal genomic signatures of adaptation to plant cell wall in hemibiotrophic fungi.</title>
        <authorList>
            <consortium name="DOE Joint Genome Institute"/>
            <person name="Baroncelli R."/>
            <person name="Diaz J.F."/>
            <person name="Benocci T."/>
            <person name="Peng M."/>
            <person name="Battaglia E."/>
            <person name="Haridas S."/>
            <person name="Andreopoulos W."/>
            <person name="Labutti K."/>
            <person name="Pangilinan J."/>
            <person name="Floch G.L."/>
            <person name="Makela M.R."/>
            <person name="Henrissat B."/>
            <person name="Grigoriev I.V."/>
            <person name="Crouch J.A."/>
            <person name="De Vries R.P."/>
            <person name="Sukno S.A."/>
            <person name="Thon M.R."/>
        </authorList>
    </citation>
    <scope>NUCLEOTIDE SEQUENCE</scope>
    <source>
        <strain evidence="1">CBS 125086</strain>
    </source>
</reference>
<dbReference type="RefSeq" id="XP_060408870.1">
    <property type="nucleotide sequence ID" value="XM_060553123.1"/>
</dbReference>
<protein>
    <submittedName>
        <fullName evidence="1">Uncharacterized protein</fullName>
    </submittedName>
</protein>
<proteinExistence type="predicted"/>
<dbReference type="Proteomes" id="UP001230504">
    <property type="component" value="Unassembled WGS sequence"/>
</dbReference>